<dbReference type="EMBL" id="JRPQ01000169">
    <property type="protein sequence ID" value="KGI21250.1"/>
    <property type="molecule type" value="Genomic_DNA"/>
</dbReference>
<protein>
    <recommendedName>
        <fullName evidence="3">Phage tail protein</fullName>
    </recommendedName>
</protein>
<evidence type="ECO:0008006" key="3">
    <source>
        <dbReference type="Google" id="ProtNLM"/>
    </source>
</evidence>
<sequence>MNEKKLNKLKIAGKEYPCRVTMGAMVRFKNEAGKDVSELKQTDISELVLFIFCCVKSACHADKVDFEMDFEMFADSLEPGSVNSFYEDMAAASQKKTENPVAGK</sequence>
<organism evidence="1 2">
    <name type="scientific">Hoylesella timonensis S9-PR14</name>
    <dbReference type="NCBI Taxonomy" id="1401062"/>
    <lineage>
        <taxon>Bacteria</taxon>
        <taxon>Pseudomonadati</taxon>
        <taxon>Bacteroidota</taxon>
        <taxon>Bacteroidia</taxon>
        <taxon>Bacteroidales</taxon>
        <taxon>Prevotellaceae</taxon>
        <taxon>Hoylesella</taxon>
    </lineage>
</organism>
<gene>
    <name evidence="1" type="ORF">HMPREF9304_11355</name>
</gene>
<name>A0A098YNC6_9BACT</name>
<evidence type="ECO:0000313" key="2">
    <source>
        <dbReference type="Proteomes" id="UP000029723"/>
    </source>
</evidence>
<comment type="caution">
    <text evidence="1">The sequence shown here is derived from an EMBL/GenBank/DDBJ whole genome shotgun (WGS) entry which is preliminary data.</text>
</comment>
<dbReference type="Proteomes" id="UP000029723">
    <property type="component" value="Unassembled WGS sequence"/>
</dbReference>
<accession>A0A098YNC6</accession>
<dbReference type="AlphaFoldDB" id="A0A098YNC6"/>
<reference evidence="1 2" key="1">
    <citation type="submission" date="2014-07" db="EMBL/GenBank/DDBJ databases">
        <authorList>
            <person name="McCorrison J."/>
            <person name="Sanka R."/>
            <person name="Torralba M."/>
            <person name="Gillis M."/>
            <person name="Haft D.H."/>
            <person name="Methe B."/>
            <person name="Sutton G."/>
            <person name="Nelson K.E."/>
        </authorList>
    </citation>
    <scope>NUCLEOTIDE SEQUENCE [LARGE SCALE GENOMIC DNA]</scope>
    <source>
        <strain evidence="1 2">S9-PR14</strain>
    </source>
</reference>
<dbReference type="OrthoDB" id="1072942at2"/>
<proteinExistence type="predicted"/>
<dbReference type="RefSeq" id="WP_036928937.1">
    <property type="nucleotide sequence ID" value="NZ_JRPQ01000169.1"/>
</dbReference>
<evidence type="ECO:0000313" key="1">
    <source>
        <dbReference type="EMBL" id="KGI21250.1"/>
    </source>
</evidence>